<evidence type="ECO:0000256" key="1">
    <source>
        <dbReference type="SAM" id="MobiDB-lite"/>
    </source>
</evidence>
<dbReference type="EMBL" id="JATAAI010000037">
    <property type="protein sequence ID" value="KAK1734673.1"/>
    <property type="molecule type" value="Genomic_DNA"/>
</dbReference>
<organism evidence="2 3">
    <name type="scientific">Skeletonema marinoi</name>
    <dbReference type="NCBI Taxonomy" id="267567"/>
    <lineage>
        <taxon>Eukaryota</taxon>
        <taxon>Sar</taxon>
        <taxon>Stramenopiles</taxon>
        <taxon>Ochrophyta</taxon>
        <taxon>Bacillariophyta</taxon>
        <taxon>Coscinodiscophyceae</taxon>
        <taxon>Thalassiosirophycidae</taxon>
        <taxon>Thalassiosirales</taxon>
        <taxon>Skeletonemataceae</taxon>
        <taxon>Skeletonema</taxon>
        <taxon>Skeletonema marinoi-dohrnii complex</taxon>
    </lineage>
</organism>
<dbReference type="AlphaFoldDB" id="A0AAD8XWE3"/>
<reference evidence="2" key="1">
    <citation type="submission" date="2023-06" db="EMBL/GenBank/DDBJ databases">
        <title>Survivors Of The Sea: Transcriptome response of Skeletonema marinoi to long-term dormancy.</title>
        <authorList>
            <person name="Pinder M.I.M."/>
            <person name="Kourtchenko O."/>
            <person name="Robertson E.K."/>
            <person name="Larsson T."/>
            <person name="Maumus F."/>
            <person name="Osuna-Cruz C.M."/>
            <person name="Vancaester E."/>
            <person name="Stenow R."/>
            <person name="Vandepoele K."/>
            <person name="Ploug H."/>
            <person name="Bruchert V."/>
            <person name="Godhe A."/>
            <person name="Topel M."/>
        </authorList>
    </citation>
    <scope>NUCLEOTIDE SEQUENCE</scope>
    <source>
        <strain evidence="2">R05AC</strain>
    </source>
</reference>
<feature type="region of interest" description="Disordered" evidence="1">
    <location>
        <begin position="91"/>
        <end position="115"/>
    </location>
</feature>
<gene>
    <name evidence="2" type="ORF">QTG54_014546</name>
</gene>
<name>A0AAD8XWE3_9STRA</name>
<protein>
    <submittedName>
        <fullName evidence="2">Uncharacterized protein</fullName>
    </submittedName>
</protein>
<evidence type="ECO:0000313" key="2">
    <source>
        <dbReference type="EMBL" id="KAK1734673.1"/>
    </source>
</evidence>
<comment type="caution">
    <text evidence="2">The sequence shown here is derived from an EMBL/GenBank/DDBJ whole genome shotgun (WGS) entry which is preliminary data.</text>
</comment>
<proteinExistence type="predicted"/>
<sequence length="115" mass="13279">MMLISKSFSFTMRGLNRSRCINFQLNASLPSDPSNFAMPFSLTQESVERELNRALEYARLMDKQHGICTEPSRTAWSIVDAIYEKMQAIRTERAAQSSTRITKSNRQGRKQDERN</sequence>
<evidence type="ECO:0000313" key="3">
    <source>
        <dbReference type="Proteomes" id="UP001224775"/>
    </source>
</evidence>
<dbReference type="Proteomes" id="UP001224775">
    <property type="component" value="Unassembled WGS sequence"/>
</dbReference>
<feature type="compositionally biased region" description="Polar residues" evidence="1">
    <location>
        <begin position="94"/>
        <end position="105"/>
    </location>
</feature>
<accession>A0AAD8XWE3</accession>
<keyword evidence="3" id="KW-1185">Reference proteome</keyword>